<proteinExistence type="predicted"/>
<reference evidence="1" key="1">
    <citation type="submission" date="2020-04" db="EMBL/GenBank/DDBJ databases">
        <authorList>
            <person name="Chiriac C."/>
            <person name="Salcher M."/>
            <person name="Ghai R."/>
            <person name="Kavagutti S V."/>
        </authorList>
    </citation>
    <scope>NUCLEOTIDE SEQUENCE</scope>
</reference>
<dbReference type="EMBL" id="LR796188">
    <property type="protein sequence ID" value="CAB4125210.1"/>
    <property type="molecule type" value="Genomic_DNA"/>
</dbReference>
<accession>A0A6J5KYA9</accession>
<protein>
    <recommendedName>
        <fullName evidence="2">Baseplate wedge subunit</fullName>
    </recommendedName>
</protein>
<evidence type="ECO:0008006" key="2">
    <source>
        <dbReference type="Google" id="ProtNLM"/>
    </source>
</evidence>
<sequence length="600" mass="66328">MAQDRDIKYVNKDFGDFRSQLIEYAKNYFPDSYNDFSPSSPGMMFIEMAAYVGDVLSFYQDTQLQETYIQHAKNPANLYNLAYMMGYRPKTTTPSEVDIEVSHVVGASGGNPDWTQALNIPAYTRLKSTVADQVNFFIEKPINFTFSSSYDNTEVTVETLQSGNPSQFRLTKTAKAISGELKTVTQAITSVEKFKTITIDDTNIIGVLSVTENNGATIWYEVPFLGQDTVFIDNTNNETDKQTVPYSLTLQRVPRRFVTRFTATGQLQIQFGAGIAGQDDSVLTPDPTNVGFGTNQGVKRIDYAYDPSNFLSTKSYGLAPSNTTLTIKYLVGGGVAANAPANTINTLVSAITDPTNSLTFNNPLAAAGGRDGDTVDELRENSLRAFNEQGRAVTLQDYTVRALSMASKYGSIAKIYATQDQLTNPNSTTDSIIDSNPLSLSMFTLAYDNNKNLTPATSTLKSNLKTYLSEYMILSDALNIKDAFIVNIGVTFDIIVKPNFSGRDVLLACTNRLKDHFDITKWNINQPINLSSIYTLLDQEKGVQTVQKIEVINNVGGTYSQYAYDIQGATRNNIVYPSYDPCIFEVKFPDTDIKGRITTL</sequence>
<gene>
    <name evidence="1" type="ORF">UFOVP54_82</name>
</gene>
<evidence type="ECO:0000313" key="1">
    <source>
        <dbReference type="EMBL" id="CAB4125210.1"/>
    </source>
</evidence>
<organism evidence="1">
    <name type="scientific">uncultured Caudovirales phage</name>
    <dbReference type="NCBI Taxonomy" id="2100421"/>
    <lineage>
        <taxon>Viruses</taxon>
        <taxon>Duplodnaviria</taxon>
        <taxon>Heunggongvirae</taxon>
        <taxon>Uroviricota</taxon>
        <taxon>Caudoviricetes</taxon>
        <taxon>Peduoviridae</taxon>
        <taxon>Maltschvirus</taxon>
        <taxon>Maltschvirus maltsch</taxon>
    </lineage>
</organism>
<name>A0A6J5KYA9_9CAUD</name>